<evidence type="ECO:0000256" key="1">
    <source>
        <dbReference type="ARBA" id="ARBA00022980"/>
    </source>
</evidence>
<dbReference type="PANTHER" id="PTHR48132">
    <property type="entry name" value="ZGC:171772"/>
    <property type="match status" value="1"/>
</dbReference>
<evidence type="ECO:0000256" key="2">
    <source>
        <dbReference type="ARBA" id="ARBA00023274"/>
    </source>
</evidence>
<dbReference type="GO" id="GO:0005840">
    <property type="term" value="C:ribosome"/>
    <property type="evidence" value="ECO:0007669"/>
    <property type="project" value="UniProtKB-KW"/>
</dbReference>
<dbReference type="PANTHER" id="PTHR48132:SF3">
    <property type="entry name" value="SIMILAR TO 60S RIBOSOMAL PROTEIN L37A"/>
    <property type="match status" value="1"/>
</dbReference>
<proteinExistence type="predicted"/>
<dbReference type="SMR" id="A0A803KUK6"/>
<name>A0A803KUK6_CHEQI</name>
<dbReference type="Proteomes" id="UP000596660">
    <property type="component" value="Unplaced"/>
</dbReference>
<dbReference type="GeneID" id="110706197"/>
<reference evidence="3" key="1">
    <citation type="journal article" date="2017" name="Nature">
        <title>The genome of Chenopodium quinoa.</title>
        <authorList>
            <person name="Jarvis D.E."/>
            <person name="Ho Y.S."/>
            <person name="Lightfoot D.J."/>
            <person name="Schmoeckel S.M."/>
            <person name="Li B."/>
            <person name="Borm T.J.A."/>
            <person name="Ohyanagi H."/>
            <person name="Mineta K."/>
            <person name="Michell C.T."/>
            <person name="Saber N."/>
            <person name="Kharbatia N.M."/>
            <person name="Rupper R.R."/>
            <person name="Sharp A.R."/>
            <person name="Dally N."/>
            <person name="Boughton B.A."/>
            <person name="Woo Y.H."/>
            <person name="Gao G."/>
            <person name="Schijlen E.G.W.M."/>
            <person name="Guo X."/>
            <person name="Momin A.A."/>
            <person name="Negrao S."/>
            <person name="Al-Babili S."/>
            <person name="Gehring C."/>
            <person name="Roessner U."/>
            <person name="Jung C."/>
            <person name="Murphy K."/>
            <person name="Arold S.T."/>
            <person name="Gojobori T."/>
            <person name="van der Linden C.G."/>
            <person name="van Loo E.N."/>
            <person name="Jellen E.N."/>
            <person name="Maughan P.J."/>
            <person name="Tester M."/>
        </authorList>
    </citation>
    <scope>NUCLEOTIDE SEQUENCE [LARGE SCALE GENOMIC DNA]</scope>
    <source>
        <strain evidence="3">cv. PI 614886</strain>
    </source>
</reference>
<keyword evidence="2" id="KW-0687">Ribonucleoprotein</keyword>
<evidence type="ECO:0000313" key="3">
    <source>
        <dbReference type="EnsemblPlants" id="AUR62002714-RA:cds"/>
    </source>
</evidence>
<dbReference type="Gramene" id="AUR62002714-RA">
    <property type="protein sequence ID" value="AUR62002714-RA:cds"/>
    <property type="gene ID" value="AUR62002714"/>
</dbReference>
<accession>A0A803KUK6</accession>
<dbReference type="EnsemblPlants" id="AUR62002714-RA">
    <property type="protein sequence ID" value="AUR62002714-RA:cds"/>
    <property type="gene ID" value="AUR62002714"/>
</dbReference>
<keyword evidence="1" id="KW-0689">Ribosomal protein</keyword>
<sequence>MASANLEMAQPPPAPPPWSYTDLFGDPIYDLTQIFKNDLFLPPDFDFKVRTLRHSSPRFHFLSLLPSTFVAMAKRTKKVGIVEKYGTLYGASLHKQIKEKEVSQHNK</sequence>
<reference evidence="3" key="2">
    <citation type="submission" date="2021-03" db="UniProtKB">
        <authorList>
            <consortium name="EnsemblPlants"/>
        </authorList>
    </citation>
    <scope>IDENTIFICATION</scope>
</reference>
<dbReference type="GO" id="GO:1990904">
    <property type="term" value="C:ribonucleoprotein complex"/>
    <property type="evidence" value="ECO:0007669"/>
    <property type="project" value="UniProtKB-KW"/>
</dbReference>
<organism evidence="3 4">
    <name type="scientific">Chenopodium quinoa</name>
    <name type="common">Quinoa</name>
    <dbReference type="NCBI Taxonomy" id="63459"/>
    <lineage>
        <taxon>Eukaryota</taxon>
        <taxon>Viridiplantae</taxon>
        <taxon>Streptophyta</taxon>
        <taxon>Embryophyta</taxon>
        <taxon>Tracheophyta</taxon>
        <taxon>Spermatophyta</taxon>
        <taxon>Magnoliopsida</taxon>
        <taxon>eudicotyledons</taxon>
        <taxon>Gunneridae</taxon>
        <taxon>Pentapetalae</taxon>
        <taxon>Caryophyllales</taxon>
        <taxon>Chenopodiaceae</taxon>
        <taxon>Chenopodioideae</taxon>
        <taxon>Atripliceae</taxon>
        <taxon>Chenopodium</taxon>
    </lineage>
</organism>
<dbReference type="GO" id="GO:0006412">
    <property type="term" value="P:translation"/>
    <property type="evidence" value="ECO:0007669"/>
    <property type="project" value="InterPro"/>
</dbReference>
<dbReference type="GO" id="GO:0003735">
    <property type="term" value="F:structural constituent of ribosome"/>
    <property type="evidence" value="ECO:0007669"/>
    <property type="project" value="InterPro"/>
</dbReference>
<keyword evidence="4" id="KW-1185">Reference proteome</keyword>
<dbReference type="RefSeq" id="XP_021739924.1">
    <property type="nucleotide sequence ID" value="XM_021884232.1"/>
</dbReference>
<evidence type="ECO:0000313" key="4">
    <source>
        <dbReference type="Proteomes" id="UP000596660"/>
    </source>
</evidence>
<protein>
    <submittedName>
        <fullName evidence="3">Uncharacterized protein</fullName>
    </submittedName>
</protein>
<dbReference type="InterPro" id="IPR002674">
    <property type="entry name" value="Ribosomal_eL43"/>
</dbReference>
<gene>
    <name evidence="3" type="primary">LOC110706197</name>
</gene>
<dbReference type="Pfam" id="PF01780">
    <property type="entry name" value="Ribosomal_L37ae"/>
    <property type="match status" value="1"/>
</dbReference>
<dbReference type="InterPro" id="IPR011331">
    <property type="entry name" value="Ribosomal_eL37/eL43"/>
</dbReference>
<dbReference type="AlphaFoldDB" id="A0A803KUK6"/>
<dbReference type="Gene3D" id="2.20.25.30">
    <property type="match status" value="1"/>
</dbReference>